<dbReference type="AlphaFoldDB" id="R0KE76"/>
<dbReference type="PANTHER" id="PTHR33048:SF96">
    <property type="entry name" value="INTEGRAL MEMBRANE PROTEIN"/>
    <property type="match status" value="1"/>
</dbReference>
<evidence type="ECO:0000256" key="4">
    <source>
        <dbReference type="ARBA" id="ARBA00023136"/>
    </source>
</evidence>
<keyword evidence="4 7" id="KW-0472">Membrane</keyword>
<evidence type="ECO:0000256" key="5">
    <source>
        <dbReference type="ARBA" id="ARBA00038359"/>
    </source>
</evidence>
<reference evidence="9 10" key="1">
    <citation type="journal article" date="2012" name="PLoS Pathog.">
        <title>Diverse lifestyles and strategies of plant pathogenesis encoded in the genomes of eighteen Dothideomycetes fungi.</title>
        <authorList>
            <person name="Ohm R.A."/>
            <person name="Feau N."/>
            <person name="Henrissat B."/>
            <person name="Schoch C.L."/>
            <person name="Horwitz B.A."/>
            <person name="Barry K.W."/>
            <person name="Condon B.J."/>
            <person name="Copeland A.C."/>
            <person name="Dhillon B."/>
            <person name="Glaser F."/>
            <person name="Hesse C.N."/>
            <person name="Kosti I."/>
            <person name="LaButti K."/>
            <person name="Lindquist E.A."/>
            <person name="Lucas S."/>
            <person name="Salamov A.A."/>
            <person name="Bradshaw R.E."/>
            <person name="Ciuffetti L."/>
            <person name="Hamelin R.C."/>
            <person name="Kema G.H.J."/>
            <person name="Lawrence C."/>
            <person name="Scott J.A."/>
            <person name="Spatafora J.W."/>
            <person name="Turgeon B.G."/>
            <person name="de Wit P.J.G.M."/>
            <person name="Zhong S."/>
            <person name="Goodwin S.B."/>
            <person name="Grigoriev I.V."/>
        </authorList>
    </citation>
    <scope>NUCLEOTIDE SEQUENCE [LARGE SCALE GENOMIC DNA]</scope>
    <source>
        <strain evidence="10">28A</strain>
    </source>
</reference>
<dbReference type="Pfam" id="PF20684">
    <property type="entry name" value="Fung_rhodopsin"/>
    <property type="match status" value="1"/>
</dbReference>
<evidence type="ECO:0000259" key="8">
    <source>
        <dbReference type="Pfam" id="PF20684"/>
    </source>
</evidence>
<evidence type="ECO:0000313" key="9">
    <source>
        <dbReference type="EMBL" id="EOA87614.1"/>
    </source>
</evidence>
<dbReference type="GO" id="GO:0016020">
    <property type="term" value="C:membrane"/>
    <property type="evidence" value="ECO:0007669"/>
    <property type="project" value="UniProtKB-SubCell"/>
</dbReference>
<feature type="transmembrane region" description="Helical" evidence="7">
    <location>
        <begin position="198"/>
        <end position="218"/>
    </location>
</feature>
<feature type="transmembrane region" description="Helical" evidence="7">
    <location>
        <begin position="82"/>
        <end position="106"/>
    </location>
</feature>
<dbReference type="Proteomes" id="UP000016935">
    <property type="component" value="Unassembled WGS sequence"/>
</dbReference>
<sequence length="340" mass="37870">MEGKGPTLITVSVLFTTIAFLTTSLRLWIRKQRRAFGADDYAITVATICAIVEAALAIKAVTRGKGKPSSALSKSDQEFINMYSWYAQHILFVAMALVKISVSLLIIRIKPSTWMKWITGIVIAILVTSTLEVIIVLLAQCKPISLNWRHGPGTCWPAEVRVYSICVQAGTSILTDLICSLLPIAATWNIRLPLREKMSIWILMAMGLVCTACSAVRAKSLDLKAIGIVYEYSIVTIWAMAELCLGITATNLALSRSVYQYYFGDKHRSARTNPPGQSYSSESHSGHTHIRRSRNRNSHYLHSILSGKRELNTSRSEDSDVPLKQIKRIERTTEIEMHAS</sequence>
<dbReference type="STRING" id="671987.R0KE76"/>
<reference evidence="9 10" key="2">
    <citation type="journal article" date="2013" name="PLoS Genet.">
        <title>Comparative genome structure, secondary metabolite, and effector coding capacity across Cochliobolus pathogens.</title>
        <authorList>
            <person name="Condon B.J."/>
            <person name="Leng Y."/>
            <person name="Wu D."/>
            <person name="Bushley K.E."/>
            <person name="Ohm R.A."/>
            <person name="Otillar R."/>
            <person name="Martin J."/>
            <person name="Schackwitz W."/>
            <person name="Grimwood J."/>
            <person name="MohdZainudin N."/>
            <person name="Xue C."/>
            <person name="Wang R."/>
            <person name="Manning V.A."/>
            <person name="Dhillon B."/>
            <person name="Tu Z.J."/>
            <person name="Steffenson B.J."/>
            <person name="Salamov A."/>
            <person name="Sun H."/>
            <person name="Lowry S."/>
            <person name="LaButti K."/>
            <person name="Han J."/>
            <person name="Copeland A."/>
            <person name="Lindquist E."/>
            <person name="Barry K."/>
            <person name="Schmutz J."/>
            <person name="Baker S.E."/>
            <person name="Ciuffetti L.M."/>
            <person name="Grigoriev I.V."/>
            <person name="Zhong S."/>
            <person name="Turgeon B.G."/>
        </authorList>
    </citation>
    <scope>NUCLEOTIDE SEQUENCE [LARGE SCALE GENOMIC DNA]</scope>
    <source>
        <strain evidence="10">28A</strain>
    </source>
</reference>
<evidence type="ECO:0000313" key="10">
    <source>
        <dbReference type="Proteomes" id="UP000016935"/>
    </source>
</evidence>
<keyword evidence="2 7" id="KW-0812">Transmembrane</keyword>
<organism evidence="9 10">
    <name type="scientific">Exserohilum turcicum (strain 28A)</name>
    <name type="common">Northern leaf blight fungus</name>
    <name type="synonym">Setosphaeria turcica</name>
    <dbReference type="NCBI Taxonomy" id="671987"/>
    <lineage>
        <taxon>Eukaryota</taxon>
        <taxon>Fungi</taxon>
        <taxon>Dikarya</taxon>
        <taxon>Ascomycota</taxon>
        <taxon>Pezizomycotina</taxon>
        <taxon>Dothideomycetes</taxon>
        <taxon>Pleosporomycetidae</taxon>
        <taxon>Pleosporales</taxon>
        <taxon>Pleosporineae</taxon>
        <taxon>Pleosporaceae</taxon>
        <taxon>Exserohilum</taxon>
    </lineage>
</organism>
<evidence type="ECO:0000256" key="3">
    <source>
        <dbReference type="ARBA" id="ARBA00022989"/>
    </source>
</evidence>
<dbReference type="InterPro" id="IPR049326">
    <property type="entry name" value="Rhodopsin_dom_fungi"/>
</dbReference>
<evidence type="ECO:0000256" key="7">
    <source>
        <dbReference type="SAM" id="Phobius"/>
    </source>
</evidence>
<dbReference type="InterPro" id="IPR052337">
    <property type="entry name" value="SAT4-like"/>
</dbReference>
<dbReference type="PANTHER" id="PTHR33048">
    <property type="entry name" value="PTH11-LIKE INTEGRAL MEMBRANE PROTEIN (AFU_ORTHOLOGUE AFUA_5G11245)"/>
    <property type="match status" value="1"/>
</dbReference>
<feature type="transmembrane region" description="Helical" evidence="7">
    <location>
        <begin position="118"/>
        <end position="140"/>
    </location>
</feature>
<dbReference type="GeneID" id="19395354"/>
<protein>
    <recommendedName>
        <fullName evidence="8">Rhodopsin domain-containing protein</fullName>
    </recommendedName>
</protein>
<dbReference type="OrthoDB" id="5022096at2759"/>
<proteinExistence type="inferred from homology"/>
<keyword evidence="3 7" id="KW-1133">Transmembrane helix</keyword>
<keyword evidence="10" id="KW-1185">Reference proteome</keyword>
<evidence type="ECO:0000256" key="6">
    <source>
        <dbReference type="SAM" id="MobiDB-lite"/>
    </source>
</evidence>
<feature type="transmembrane region" description="Helical" evidence="7">
    <location>
        <begin position="230"/>
        <end position="254"/>
    </location>
</feature>
<feature type="transmembrane region" description="Helical" evidence="7">
    <location>
        <begin position="41"/>
        <end position="62"/>
    </location>
</feature>
<feature type="region of interest" description="Disordered" evidence="6">
    <location>
        <begin position="270"/>
        <end position="294"/>
    </location>
</feature>
<gene>
    <name evidence="9" type="ORF">SETTUDRAFT_109258</name>
</gene>
<feature type="compositionally biased region" description="Polar residues" evidence="6">
    <location>
        <begin position="271"/>
        <end position="283"/>
    </location>
</feature>
<dbReference type="eggNOG" id="ENOG502SJA6">
    <property type="taxonomic scope" value="Eukaryota"/>
</dbReference>
<accession>R0KE76</accession>
<dbReference type="RefSeq" id="XP_008024830.1">
    <property type="nucleotide sequence ID" value="XM_008026639.1"/>
</dbReference>
<feature type="domain" description="Rhodopsin" evidence="8">
    <location>
        <begin position="25"/>
        <end position="259"/>
    </location>
</feature>
<evidence type="ECO:0000256" key="1">
    <source>
        <dbReference type="ARBA" id="ARBA00004141"/>
    </source>
</evidence>
<dbReference type="HOGENOM" id="CLU_028200_3_7_1"/>
<comment type="subcellular location">
    <subcellularLocation>
        <location evidence="1">Membrane</location>
        <topology evidence="1">Multi-pass membrane protein</topology>
    </subcellularLocation>
</comment>
<evidence type="ECO:0000256" key="2">
    <source>
        <dbReference type="ARBA" id="ARBA00022692"/>
    </source>
</evidence>
<name>R0KE76_EXST2</name>
<feature type="transmembrane region" description="Helical" evidence="7">
    <location>
        <begin position="6"/>
        <end position="29"/>
    </location>
</feature>
<dbReference type="EMBL" id="KB908581">
    <property type="protein sequence ID" value="EOA87614.1"/>
    <property type="molecule type" value="Genomic_DNA"/>
</dbReference>
<comment type="similarity">
    <text evidence="5">Belongs to the SAT4 family.</text>
</comment>